<reference evidence="4 5" key="1">
    <citation type="submission" date="2019-07" db="EMBL/GenBank/DDBJ databases">
        <title>Genomics analysis of Aphanomyces spp. identifies a new class of oomycete effector associated with host adaptation.</title>
        <authorList>
            <person name="Gaulin E."/>
        </authorList>
    </citation>
    <scope>NUCLEOTIDE SEQUENCE [LARGE SCALE GENOMIC DNA]</scope>
    <source>
        <strain evidence="4 5">ATCC 201684</strain>
    </source>
</reference>
<organism evidence="4 5">
    <name type="scientific">Aphanomyces euteiches</name>
    <dbReference type="NCBI Taxonomy" id="100861"/>
    <lineage>
        <taxon>Eukaryota</taxon>
        <taxon>Sar</taxon>
        <taxon>Stramenopiles</taxon>
        <taxon>Oomycota</taxon>
        <taxon>Saprolegniomycetes</taxon>
        <taxon>Saprolegniales</taxon>
        <taxon>Verrucalvaceae</taxon>
        <taxon>Aphanomyces</taxon>
    </lineage>
</organism>
<dbReference type="PROSITE" id="PS50088">
    <property type="entry name" value="ANK_REPEAT"/>
    <property type="match status" value="2"/>
</dbReference>
<dbReference type="Gene3D" id="1.25.40.20">
    <property type="entry name" value="Ankyrin repeat-containing domain"/>
    <property type="match status" value="2"/>
</dbReference>
<proteinExistence type="predicted"/>
<evidence type="ECO:0000256" key="1">
    <source>
        <dbReference type="ARBA" id="ARBA00022737"/>
    </source>
</evidence>
<evidence type="ECO:0000256" key="3">
    <source>
        <dbReference type="PROSITE-ProRule" id="PRU00023"/>
    </source>
</evidence>
<dbReference type="PRINTS" id="PR01415">
    <property type="entry name" value="ANKYRIN"/>
</dbReference>
<evidence type="ECO:0000313" key="4">
    <source>
        <dbReference type="EMBL" id="KAF0725556.1"/>
    </source>
</evidence>
<dbReference type="EMBL" id="VJMJ01000238">
    <property type="protein sequence ID" value="KAF0725556.1"/>
    <property type="molecule type" value="Genomic_DNA"/>
</dbReference>
<keyword evidence="1" id="KW-0677">Repeat</keyword>
<dbReference type="PROSITE" id="PS50297">
    <property type="entry name" value="ANK_REP_REGION"/>
    <property type="match status" value="2"/>
</dbReference>
<dbReference type="AlphaFoldDB" id="A0A6G0WG24"/>
<dbReference type="SMART" id="SM00248">
    <property type="entry name" value="ANK"/>
    <property type="match status" value="3"/>
</dbReference>
<protein>
    <submittedName>
        <fullName evidence="4">Uncharacterized protein</fullName>
    </submittedName>
</protein>
<evidence type="ECO:0000313" key="5">
    <source>
        <dbReference type="Proteomes" id="UP000481153"/>
    </source>
</evidence>
<dbReference type="SUPFAM" id="SSF48403">
    <property type="entry name" value="Ankyrin repeat"/>
    <property type="match status" value="1"/>
</dbReference>
<feature type="repeat" description="ANK" evidence="3">
    <location>
        <begin position="28"/>
        <end position="60"/>
    </location>
</feature>
<dbReference type="InterPro" id="IPR002110">
    <property type="entry name" value="Ankyrin_rpt"/>
</dbReference>
<dbReference type="Pfam" id="PF12796">
    <property type="entry name" value="Ank_2"/>
    <property type="match status" value="1"/>
</dbReference>
<dbReference type="VEuPathDB" id="FungiDB:AeMF1_017859"/>
<sequence>MWAAQDGDLEKVRKLLDDHADVNFKGDWGLTPLHLASLNGHLDIVQELLARGASVNAANNVMQEMVERHCILLRGTDILDVVQELLARGASADVANNFGMTALHRASKEGELEILKVLLDAGANTHLKNEDGKTARDLGSGKVKAFFDDYFQPSISCILLLTRLYSIQSATGLIHETLEDTNGKTSNLVVTGSAVLNLSLRVKIHRQQVLAIGVLVADVLRHTTHQDSPSEQQALVSVLKNIQTYFQSNLTAFQP</sequence>
<dbReference type="PANTHER" id="PTHR24171">
    <property type="entry name" value="ANKYRIN REPEAT DOMAIN-CONTAINING PROTEIN 39-RELATED"/>
    <property type="match status" value="1"/>
</dbReference>
<evidence type="ECO:0000256" key="2">
    <source>
        <dbReference type="ARBA" id="ARBA00023043"/>
    </source>
</evidence>
<dbReference type="Pfam" id="PF13857">
    <property type="entry name" value="Ank_5"/>
    <property type="match status" value="1"/>
</dbReference>
<keyword evidence="5" id="KW-1185">Reference proteome</keyword>
<comment type="caution">
    <text evidence="4">The sequence shown here is derived from an EMBL/GenBank/DDBJ whole genome shotgun (WGS) entry which is preliminary data.</text>
</comment>
<dbReference type="Proteomes" id="UP000481153">
    <property type="component" value="Unassembled WGS sequence"/>
</dbReference>
<dbReference type="InterPro" id="IPR036770">
    <property type="entry name" value="Ankyrin_rpt-contain_sf"/>
</dbReference>
<dbReference type="VEuPathDB" id="FungiDB:AeMF1_005974"/>
<feature type="repeat" description="ANK" evidence="3">
    <location>
        <begin position="98"/>
        <end position="130"/>
    </location>
</feature>
<accession>A0A6G0WG24</accession>
<keyword evidence="2 3" id="KW-0040">ANK repeat</keyword>
<gene>
    <name evidence="4" type="ORF">Ae201684_015998</name>
</gene>
<name>A0A6G0WG24_9STRA</name>